<keyword evidence="14 16" id="KW-0472">Membrane</keyword>
<evidence type="ECO:0000256" key="10">
    <source>
        <dbReference type="ARBA" id="ARBA00023027"/>
    </source>
</evidence>
<dbReference type="HAMAP" id="MF_00427">
    <property type="entry name" value="NqrC"/>
    <property type="match status" value="1"/>
</dbReference>
<proteinExistence type="inferred from homology"/>
<evidence type="ECO:0000256" key="6">
    <source>
        <dbReference type="ARBA" id="ARBA00022643"/>
    </source>
</evidence>
<gene>
    <name evidence="16 19" type="primary">nqrC</name>
    <name evidence="19" type="ORF">HPS54_07785</name>
</gene>
<keyword evidence="7 16" id="KW-0812">Transmembrane</keyword>
<feature type="transmembrane region" description="Helical" evidence="16">
    <location>
        <begin position="17"/>
        <end position="39"/>
    </location>
</feature>
<evidence type="ECO:0000256" key="1">
    <source>
        <dbReference type="ARBA" id="ARBA00022448"/>
    </source>
</evidence>
<keyword evidence="1 16" id="KW-0813">Transport</keyword>
<keyword evidence="12 16" id="KW-0406">Ion transport</keyword>
<comment type="caution">
    <text evidence="19">The sequence shown here is derived from an EMBL/GenBank/DDBJ whole genome shotgun (WGS) entry which is preliminary data.</text>
</comment>
<keyword evidence="10 16" id="KW-0520">NAD</keyword>
<dbReference type="PANTHER" id="PTHR37838:SF1">
    <property type="entry name" value="NA(+)-TRANSLOCATING NADH-QUINONE REDUCTASE SUBUNIT C"/>
    <property type="match status" value="1"/>
</dbReference>
<evidence type="ECO:0000256" key="9">
    <source>
        <dbReference type="ARBA" id="ARBA00022989"/>
    </source>
</evidence>
<dbReference type="PIRSF" id="PIRSF009437">
    <property type="entry name" value="NQR-1_subunit_C"/>
    <property type="match status" value="1"/>
</dbReference>
<evidence type="ECO:0000256" key="11">
    <source>
        <dbReference type="ARBA" id="ARBA00023053"/>
    </source>
</evidence>
<evidence type="ECO:0000256" key="13">
    <source>
        <dbReference type="ARBA" id="ARBA00023075"/>
    </source>
</evidence>
<accession>A0ABX2B1M1</accession>
<keyword evidence="13 16" id="KW-0830">Ubiquinone</keyword>
<evidence type="ECO:0000313" key="20">
    <source>
        <dbReference type="Proteomes" id="UP000820977"/>
    </source>
</evidence>
<dbReference type="Pfam" id="PF04205">
    <property type="entry name" value="FMN_bind"/>
    <property type="match status" value="1"/>
</dbReference>
<keyword evidence="6 16" id="KW-0288">FMN</keyword>
<evidence type="ECO:0000256" key="8">
    <source>
        <dbReference type="ARBA" id="ARBA00022967"/>
    </source>
</evidence>
<evidence type="ECO:0000313" key="19">
    <source>
        <dbReference type="EMBL" id="NPE25409.1"/>
    </source>
</evidence>
<comment type="subcellular location">
    <subcellularLocation>
        <location evidence="16">Cell membrane</location>
        <topology evidence="16">Single-pass membrane protein</topology>
    </subcellularLocation>
</comment>
<keyword evidence="5 16" id="KW-0285">Flavoprotein</keyword>
<keyword evidence="11 16" id="KW-0915">Sodium</keyword>
<keyword evidence="3" id="KW-0997">Cell inner membrane</keyword>
<dbReference type="NCBIfam" id="TIGR01938">
    <property type="entry name" value="nqrC"/>
    <property type="match status" value="1"/>
</dbReference>
<keyword evidence="2 16" id="KW-1003">Cell membrane</keyword>
<comment type="function">
    <text evidence="16">NQR complex catalyzes the reduction of ubiquinone-1 to ubiquinol by two successive reactions, coupled with the transport of Na(+) ions from the cytoplasm to the periplasm. NqrA to NqrE are probably involved in the second step, the conversion of ubisemiquinone to ubiquinol.</text>
</comment>
<protein>
    <recommendedName>
        <fullName evidence="16 17">Na(+)-translocating NADH-quinone reductase subunit C</fullName>
        <shortName evidence="16 17">Na(+)-NQR subunit C</shortName>
        <shortName evidence="16 17">Na(+)-translocating NQR subunit C</shortName>
        <ecNumber evidence="16 17">7.2.1.1</ecNumber>
    </recommendedName>
    <alternativeName>
        <fullName evidence="16 17">NQR complex subunit C</fullName>
    </alternativeName>
    <alternativeName>
        <fullName evidence="16 17">NQR-1 subunit C</fullName>
    </alternativeName>
</protein>
<evidence type="ECO:0000256" key="3">
    <source>
        <dbReference type="ARBA" id="ARBA00022519"/>
    </source>
</evidence>
<dbReference type="InterPro" id="IPR010204">
    <property type="entry name" value="NqrC"/>
</dbReference>
<keyword evidence="9 16" id="KW-1133">Transmembrane helix</keyword>
<comment type="subunit">
    <text evidence="16 17">Composed of six subunits; NqrA, NqrB, NqrC, NqrD, NqrE and NqrF.</text>
</comment>
<sequence>MEDKGKRSLNTNSNTYIIMYATVMVIAVAFILAFVSSYLKPVQDTNVMLDKKKQILAALNINGLEDKDVAARYADVVEADMIIDSDNNVVRQGEKGGERDGFALNSSDFKKGRLAVYVCRVDGGVKYVVPVYGMGLWGPISGYIGIDSDRNTVYGAYFTHESETAGLGAEIKDNKAWQQQFRGKKIMKEGTEGIALAVVKKSELRDRSVQCDGITGATLTSDGVSLMLKDCLGKYTKFLEQNNEGKNNE</sequence>
<comment type="catalytic activity">
    <reaction evidence="16 17">
        <text>a ubiquinone + n Na(+)(in) + NADH + H(+) = a ubiquinol + n Na(+)(out) + NAD(+)</text>
        <dbReference type="Rhea" id="RHEA:47748"/>
        <dbReference type="Rhea" id="RHEA-COMP:9565"/>
        <dbReference type="Rhea" id="RHEA-COMP:9566"/>
        <dbReference type="ChEBI" id="CHEBI:15378"/>
        <dbReference type="ChEBI" id="CHEBI:16389"/>
        <dbReference type="ChEBI" id="CHEBI:17976"/>
        <dbReference type="ChEBI" id="CHEBI:29101"/>
        <dbReference type="ChEBI" id="CHEBI:57540"/>
        <dbReference type="ChEBI" id="CHEBI:57945"/>
        <dbReference type="EC" id="7.2.1.1"/>
    </reaction>
</comment>
<evidence type="ECO:0000256" key="16">
    <source>
        <dbReference type="HAMAP-Rule" id="MF_00427"/>
    </source>
</evidence>
<name>A0ABX2B1M1_9BACT</name>
<dbReference type="EMBL" id="JABKKJ010000011">
    <property type="protein sequence ID" value="NPE25409.1"/>
    <property type="molecule type" value="Genomic_DNA"/>
</dbReference>
<comment type="similarity">
    <text evidence="16 17">Belongs to the NqrC family.</text>
</comment>
<evidence type="ECO:0000256" key="14">
    <source>
        <dbReference type="ARBA" id="ARBA00023136"/>
    </source>
</evidence>
<evidence type="ECO:0000256" key="15">
    <source>
        <dbReference type="ARBA" id="ARBA00023201"/>
    </source>
</evidence>
<dbReference type="PANTHER" id="PTHR37838">
    <property type="entry name" value="NA(+)-TRANSLOCATING NADH-QUINONE REDUCTASE SUBUNIT C"/>
    <property type="match status" value="1"/>
</dbReference>
<dbReference type="RefSeq" id="WP_172344875.1">
    <property type="nucleotide sequence ID" value="NZ_CASYYZ010000087.1"/>
</dbReference>
<dbReference type="EC" id="7.2.1.1" evidence="16 17"/>
<evidence type="ECO:0000256" key="12">
    <source>
        <dbReference type="ARBA" id="ARBA00023065"/>
    </source>
</evidence>
<comment type="caution">
    <text evidence="16">Lacks conserved residue(s) required for the propagation of feature annotation.</text>
</comment>
<dbReference type="InterPro" id="IPR007329">
    <property type="entry name" value="FMN-bd"/>
</dbReference>
<evidence type="ECO:0000256" key="5">
    <source>
        <dbReference type="ARBA" id="ARBA00022630"/>
    </source>
</evidence>
<evidence type="ECO:0000256" key="17">
    <source>
        <dbReference type="PIRNR" id="PIRNR009437"/>
    </source>
</evidence>
<dbReference type="Proteomes" id="UP000820977">
    <property type="component" value="Unassembled WGS sequence"/>
</dbReference>
<organism evidence="19 20">
    <name type="scientific">Xylanibacter caecicola</name>
    <dbReference type="NCBI Taxonomy" id="2736294"/>
    <lineage>
        <taxon>Bacteria</taxon>
        <taxon>Pseudomonadati</taxon>
        <taxon>Bacteroidota</taxon>
        <taxon>Bacteroidia</taxon>
        <taxon>Bacteroidales</taxon>
        <taxon>Prevotellaceae</taxon>
        <taxon>Xylanibacter</taxon>
    </lineage>
</organism>
<feature type="domain" description="FMN-binding" evidence="18">
    <location>
        <begin position="135"/>
        <end position="235"/>
    </location>
</feature>
<evidence type="ECO:0000256" key="4">
    <source>
        <dbReference type="ARBA" id="ARBA00022553"/>
    </source>
</evidence>
<feature type="modified residue" description="FMN phosphoryl threonine" evidence="16">
    <location>
        <position position="218"/>
    </location>
</feature>
<keyword evidence="4 16" id="KW-0597">Phosphoprotein</keyword>
<comment type="cofactor">
    <cofactor evidence="16 17">
        <name>FMN</name>
        <dbReference type="ChEBI" id="CHEBI:58210"/>
    </cofactor>
</comment>
<keyword evidence="15 16" id="KW-0739">Sodium transport</keyword>
<reference evidence="19 20" key="1">
    <citation type="submission" date="2020-05" db="EMBL/GenBank/DDBJ databases">
        <title>Distinct polysaccharide utilization as determinants for interspecies competition between intestinal Prevotella spp.</title>
        <authorList>
            <person name="Galvez E.J.C."/>
            <person name="Iljazovic A."/>
            <person name="Strowig T."/>
        </authorList>
    </citation>
    <scope>NUCLEOTIDE SEQUENCE [LARGE SCALE GENOMIC DNA]</scope>
    <source>
        <strain evidence="19 20">PCHR</strain>
    </source>
</reference>
<keyword evidence="8 16" id="KW-1278">Translocase</keyword>
<evidence type="ECO:0000259" key="18">
    <source>
        <dbReference type="SMART" id="SM00900"/>
    </source>
</evidence>
<evidence type="ECO:0000256" key="7">
    <source>
        <dbReference type="ARBA" id="ARBA00022692"/>
    </source>
</evidence>
<keyword evidence="20" id="KW-1185">Reference proteome</keyword>
<evidence type="ECO:0000256" key="2">
    <source>
        <dbReference type="ARBA" id="ARBA00022475"/>
    </source>
</evidence>
<dbReference type="SMART" id="SM00900">
    <property type="entry name" value="FMN_bind"/>
    <property type="match status" value="1"/>
</dbReference>